<proteinExistence type="predicted"/>
<dbReference type="PANTHER" id="PTHR24020:SF13">
    <property type="entry name" value="COLLAGEN ALPHA-3(VI) CHAIN"/>
    <property type="match status" value="1"/>
</dbReference>
<evidence type="ECO:0000256" key="5">
    <source>
        <dbReference type="ARBA" id="ARBA00022737"/>
    </source>
</evidence>
<dbReference type="Pfam" id="PF01391">
    <property type="entry name" value="Collagen"/>
    <property type="match status" value="2"/>
</dbReference>
<dbReference type="GO" id="GO:0005581">
    <property type="term" value="C:collagen trimer"/>
    <property type="evidence" value="ECO:0007669"/>
    <property type="project" value="UniProtKB-KW"/>
</dbReference>
<evidence type="ECO:0000259" key="10">
    <source>
        <dbReference type="PROSITE" id="PS50234"/>
    </source>
</evidence>
<feature type="domain" description="VWFA" evidence="10">
    <location>
        <begin position="4016"/>
        <end position="4188"/>
    </location>
</feature>
<dbReference type="InterPro" id="IPR002035">
    <property type="entry name" value="VWF_A"/>
</dbReference>
<feature type="domain" description="VWFA" evidence="10">
    <location>
        <begin position="433"/>
        <end position="606"/>
    </location>
</feature>
<keyword evidence="3" id="KW-0272">Extracellular matrix</keyword>
<feature type="domain" description="VWFA" evidence="10">
    <location>
        <begin position="825"/>
        <end position="997"/>
    </location>
</feature>
<feature type="domain" description="VWFA" evidence="10">
    <location>
        <begin position="3217"/>
        <end position="3389"/>
    </location>
</feature>
<reference evidence="12 13" key="2">
    <citation type="submission" date="2025-04" db="UniProtKB">
        <authorList>
            <consortium name="RefSeq"/>
        </authorList>
    </citation>
    <scope>IDENTIFICATION</scope>
    <source>
        <tissue evidence="12 13">Blood</tissue>
    </source>
</reference>
<feature type="domain" description="VWFA" evidence="10">
    <location>
        <begin position="33"/>
        <end position="210"/>
    </location>
</feature>
<sequence length="6967" mass="758237">MGTNWLLLCTLMGVLFLGILPNVNAQDAQESADLVLLIDGSENIGAANFPIIRDLALTVIEGLDVGRDMIRVALVLYGADPVVQFDLSDNYNKGAMRNIVQNLKFSGGYDSNLGAALELVNERLLGPEAGGRAEEGVPQALVIVSAGQSTDDVSEGERALKQANVFIFGVAMGDSASAQLQAIATDRSFVLSAPDVRTGATLGVQLLPYINGVAQRNIVLEITELPVSKRDIIFLIDSSMGPTLVNAIREFIKKFIDTMPIGPDQVQIGVTMFSNTPRLEIDLNSHSSKESLVSALARIKPKQSTEVNIGAALDFVRTNMLIPEKGSRIQENVPQLVLLISSKKSKDSVQEPAEALQQMGVLTMAAGSRAAEEAELQQIAFAKNLVFMFKDFRQLQRNPKVVVSPLSTLSGFVGPTDTVTTTTITHVQRVIRDIVFLVDGSSYVGNANLPAVRDFISSIVSQLDVRPERVRIGLIQFSEGQRTEFYLNSYTNKQEVLDNIAQLRLIGGNVVNTGAALRYALANHFQESVGSRRRQGIQQVLVLITGGPSQDEVRSIADQVAMAGVLTFAVGAGQVDESELKKVAFVEHLAYYENSFADLSRVAKTIMTPLVSVVGDPVTIPTVTDRGERDVAFLIDGSDAVRGDFSHIRDFIIKVIEPLDVADDKVRIAVVQHSERPSPNFFLNTFKTKEEVLRALKQMSPTGGSSLNTGAALTYMKNTILSSNSGGRAAQNIPQFLIVLTGGKSRDSVREPAGVLKTEGVLPFGIGVKNADSKQIAAISHNPSFAFNVKEFSDLKIIQQKLNSYVSLPQTQLEVLLEQADGKKDVVFLIDGSDRNKESFSSMQNFILLLAETLNLEQNRDRISVVQYSDKATVDFFLNTHFSGQDEVIDTIKQLRHKGGELLFTGAALQYVKDNVFSVLSGSRRLEGVPQILVLLTAGRSRDDVRGPVKALKEIGVFPLSIGTPDADTLELQTISYQPNYFFIVNFDNLFTIKEDVWSLIKEASNKQVAISFPLVFDSIKSDVVFLVDGSDDAKSGFEAIRSFLQKIVENLNVEESGDRVALVQYSRDATANFYLNSYSTKNEVQNSIRSVKHKVGRPLNSGAALQFIKDYIFTPSSGGRPFEGTHQILYIFSGGRSNDDIRSASQALRESKVIVFTFGTRNADALELQTMSSKPTYAFSIPDFNFLESIYELVASMNGVEENSVKFTRTEANQFKDLKRDIAFLVDGSDNTRRGFQAIRDFLYNIIADLTIGVNENRIAIIQYSNVAVANFHLNSFLRKEDVLNAVKGLTHKGGRPLNTGSALWYVNNNIFVATSGSRKHEGVPQILILLSGGKSKDSIGEPVTALKHAGVSIIGIGTQNSDAQEFKRISSEITSFFVNDYNHLPNIKEEVVAEVKKDLSKGKTKTESLIGKIHEKHDITFLLDGSDGTRNYFPAIRDFVQSTVERLNVSEGRDRVSVVQFSRDPEVHFYLNTYTTKESILHTVRGLRHKGGRPLNTGTALQYVRDNVITASSGSRRLQGVPQVLILLSGGRSFDNVDVPATSLKELGVLIFSVGSVGSDSIELQKISNDPSSTLSVTDFTYLPNVQEQLLSIINTALIGATNISPTTIVEARVPRRDVVFLLDGSDGNRNGFPAMIDFVQRVVERLNVGENKDRVSVVQFSRDAEIHFYLETYTTKGDILGKVGVLRHKGGRPLNTGAALQYVRDNVFTASSGSRRLEGVPQMLILLSAGRSFDNVDIPASALRDLGILIFGIGSRDSDSNELERISFDPSFALTVSDFTELSNVQERLLTSIEALAVPITPPSPPSHVDYELPRKDVVFLLDGSDGTRNGFPAMLDFVQRVVEKLNFEDSMDHVSVVQYSTSAEVHFYLNSYSTKDEILNAISTVKHKGGRRVNTGSALQYVRENIFTASAGSRHQQGVPNVLILLRGSRSTDNVDQPASALKESGVLIFAVGPRNLSSEIQRIANGPSYAQTVSELSDLASVQQQFYTSLSTALLDVIPLIPTVIVDLRTDRRDVVFLLDGSDGTRNHFTSMLDFVQSMVERLNVSEGGDHVSVVQFSRDPEVHFYLNTYTTKESILNTVRGLRHKGGRPLNTGTALQYVRDSVFSISSGSRRLQGVPQVLILLSGGRSFDNVDVPATSLKELGVLIFSVGSVGSDSIELQKISNDPSSTLSVTDFTYLPDVQERLLSIVNTALIGATNISPTTIVEARVPRRDVVFLLDGSDGNRNGFPAMIDFVQRVVERLNVGENKDRVSVVQFSRDAEIHFYLETYTTKEDILGKVGVLRHKGGRPLNTGAALQYVRDNVFTASSGSRRLEGVPQMLILLSAGRSFDNVDIPASALRDLGILIFGIGSRDSDSNELERISFDPSFALTVSDFTELSNVQEQLLTSIEAVAVPITPPSPTSHVDYELPRKDVVFLLDGSDGTRNGFPAMLDFVQRVVEKLNFEDSMDHVSVVQYSTSAEVHFYLNSYSTKDEILNAISTVKHKGGRRVNTGSALQYVRENIFTASAGSRHQQGVPNVLILLRGSRSTDNVDQPASALKESGVLIFAVGPRNLSSEIQRIANGPSYAQTVSELSDLASVQQQFYTSLSTALLDVIPLIPTVIVDQRTDRRDVVFLLDGSDGTRNHFTSVLDFVQSMVERLNVSEGGDHVSVVQFSRDPEVHFYLNTYTTKESILNTVRGLRHKGGRPLNTGTALQYVRDSVFSISSGSRRLQGVPQVLILLSGGRSFDNVDVPATSLKELGVLIFSVGSVGSDSIELQKISNDPSSTLSVTDFTYLPDVQERLLSIINTALIGATSISPTTIVEARVPRRDVVFLLDGSDGNRNGFPAMIDFVQRVVERLNVGENKDRVSVVQFSRDAEIHFYLETYTTKEDILGKVGVLRHKGGRPLNTGAALQYVRDNVFTASSGSRRLEGVPQMLILLSAGRSFDNVDIPASALRDLGILIFGIGSRDSDSNELERISFDPSFALTVSDFTELSNVQEQLLTSIEAVAVPITPSSPTSHVDYELPRKDVVFLLDGSDGTRNGFPAMLDFVQRVVEKLNFEDSMDHVSVVQYSTSAEVHFYLNSYSTKDEILNAISTVKHKGGRRVNTGSALQYVRENIFTASAGSRHQQGVPNVLILLRGSRSTDNVDQPASALKESGVLIFAVGPRNLSSEIQRIANGPTYAQTVSELSDLASVQQQFYTSLSTALLDVIPLRPTVIVDQRTDRRDVVFLLDGSDGTRNHFTSVLDFVQSMVERLNVSEGGDHVSVVQFSRDPEVHFYLNTYTTKESILNTVRGLRHKGGRPLNTGTALQYVRDSVFSISSGSRRLQGVPQVLILLSGGRSFDNVDVPATSLKELGVLIFSVGSVGSDSIELQKISNDPSSTLSVTDFTYLPDVQERLLSIINTALIGATSISPTTIVEARVPRRDVVFLLDGSDGNRNGFTAMIDFVQRVVERLNVGENKDRVSVVQFSRDAEIHFYLETYTTKEDILGKVGVLRHKGGRPLNTGAALQYVRDNVFTASSGSRRLEGVPQMLILLSAGRSFDNVDIPASALRDLGILIFGIGSRDSDSNELERISFDPSLALTVSDFTELSNVQEQLLTSIEAVAVPITPPSPPSHVDYELPRKDVVFLLDGSDGTRNGFPAMLDFVQRVVEKLNFEDSMDHVSVVQYSTSAEVHFYLNSYSTKDEILNAISTVKHKGGRRVNTGSALQYVRENIFTASAGSRHQQGVPNVLILLRGSRSTDNVDQPASALKESGVLIFAVGPRNLSSEIQRIANGPSYAQTVSELSDLASVQQQFYTSLSTALLDVIPLIPTVIVDQRTDRRDVVLLLDGSDGTRNHFTSVLDFVQSMVERLNVSEGGDHVSVVQFSRDPEVHFYLNTYTTKESILNTVRGLRHKGGRPLNTGTALQYVRDSVFSISSGSRRLQGVPQVLILLSGGRSFDNVDVPATSLKELGVLIFSVGSVGSDSIELQKISNDPSSTLSVTDFTYLPDVQERLLSIINTALIGATSISPTTIVEARVPRRDVVFLLDGSDGNRNGFPAMIDFVQRVVERLNVGENKDRVSVVQFSRDAEIHFYLETYTTKEDILGKVGVLRHKGGRPLNTGAALQYVRDNVFTASSGSRRLEGVPQMLILLSAGRSFDNVDIPASALRDLGILIFGIGSRDSDSNELERISFDPSFALTVSDFTELSNVQEQLLTSIEAVAVPITPSSPTSHVDYELPRKDVVFLLDGSDGTRNGFPAMLDFVQRVVEKLNFEDSMDHVSVVQYSTSAEVHFYLNSYSTKDEILNAISTVKHKGGRRVNTGSALQYVRENIFTASAGSRHQQGVPNVLILLRGSRSTDNVDQPASALKESGVLIFAVGPRNLSSEIQRIANGPTYAQTVSELSDLASVQQQFYTSLSTALLDVIPLRPTVIVDQRTDRRDVVFLLDGSDGTRNHFTSMLDFVQSMVERLNVSEGGDHVSVVQFSRDPEVHFYLNTYTTKESILNTVRGLRHKGGRPLNSGTALQYVRDSVFSISSGSRRLQGVPQVLILLSGGRSFDNVDVPATSLKELGVLIFSVGSVGSDSIELQKISNDPSSTLSVKDFTYLPDIQERLLSIINTALIGATSISPTTIVEARVPRRDVVFLLDGSDGNRNGFPAMIDFVQRVVERLNVGENKDRVSVVQFSRDAEIHFYLETYTTKEDILGKVGVLRHKGGRPLNTGAALQYVRDNVFTASSGSRRLEGVPQMLILLSAGRSFDNVDIPASALRDLGILIFGIGSRDSDSNELERISFDPSFALTVSDFTELSNVQEQLLTSIEAVAVPITPSSPTSHVDYELPRKDVVFLLDGSDGTRNGFPAMLDFVQRVVEKLNFEDSMDHVSVVQYSTSAEVHFYLNSYSTKDEILNAISTVKHKGGRRVNTGSALQYVRENIFTASAGSRHQQGVPNVLILLRGSRSTDNVDQPASALKESGVLIFAVGPRNLSSEIQRIANGPSYAQTVSELSDLASVQQQFYTSLSTALLDVIPLIPTVIVDQRTDRRDVVFLLDGSDGTRNHFTSMLDFVQSMVERLNVSEGGDHVSVVQFSRDPEVHFYLNTYTTKESILNTVRGLRHKGGRPLNSGTALQYVRDSVFSISSGSRRLQGVPQVLILLSGGRSFDNVDVPATSLKELGVLIFSVGSVGSDSIELQKISNDPSSTLSVKDFTYLPDIQERLLSIINTALIGATSISPTTIVEARVPRRDVVFLLDGSDGNRNGFPAMIDFVQRVVERLNVGENKDRVSVVQFSRDAEIHFYLETYTTKEDILGKVGVLRHKGGRPLNTGAALQYVRDNVFTASSGSRRLEGVPQMLILLSAGRSFDNVDIPASALRDLGILIFGIGSRDSDSNELERISFDPSFALTVSDFTELSNVQEQLLTSIEAVAVPITPSSPTSHVDYELPRKDVVFLLDGSDGTRNGFPAMLDFVQRVVEKLNFEDSMDHVSVVQYSTSAEVHFYLNSYSTKDEILNAISTVKHKGGRRVNTGSALQFVRENIFTASAGSRHQQGVPNVLILLRGSRSTDNVDQPASALKESGVLIFAVGPRNLNSEIQRTANGPSYAQTVSELSDLASVQQQFYTSLSTALLDVIPLIPTVIESQGPKKDIIFVIDGSEGVGRDFPIIQEFVRGVVENLNIGENSIRVSVVQYGDTPQVDFYLNSHKTKEGLLNAIKELRQHGGRKRNLGNAIDFVRLNVLDSVRGSRKQEGVPQFLIVISGGKSTDNVGTSVNTMKELGIVPFSIGTRDIGLQELQVVSYVPTFTYLVDDLPGLHTVKDQFITTLTELSDEQLKIMKPVYPTVPAISTGEKKDVVFLIDGTTMMQRDFPAIQDMILNIVEKLDVGLSNVRISVVQYSEDPKLEFLLNEHSTKEEVRQSVRKMRSKGGRILNTGQALSWVSRNIYQRSAGSRIEEGVPQFLILVTGGKSNDDVSGPANQLKLSYVAPMAVGSDSADSEELKQISLRPEQAHIIRNFQQKPGVEQQLLATINTMTTKAIEEAIHTMDIGLNLGRKDIVFLIDGSDSVGPNGIAHIRDFILKIVQQLNVHPDQVRVSVVQYAERPKTEFSLRTHSNKKAVISSIKRLRQMGGRGGNLAEAIQYVVDNELKESAGARLDKASQHLVVLTGGKSTSDVSRYGSVLKKSQVKCIGIGAGTADSRQLREIATTPDDVFQVSTFPALPNIENQFIARLSGTVVITTTVPPTPSGPKDKVADIVFLVDGSINLGKSNFLVTMEFIRELIDLFVTESDDLQIGLAHYATDVTDVFYFNTYNNKDDILEAISRTEYKGGWKINTGNAIRHIQQTHFVKEKGSRKDEGVPQILMLVTGGRSQDDGKSAALALKNAGVRIYAIGVGDLENELNDLGSETTTVARASTFQELSELNERILDTLVDDVMGKLCTGDKTAIKACNLDVLVGFDVSAQNIFAAQRSLESKMAAILQRITQMQAISCSSGQVPSVQVGISALDSALEPVHLDFTDSYTKLIESFRTLHSRGPFILNGKTIDAYSARFKDRPSDRVKVVIHLTDGLDAQYNVMKERVEQMRIMGVNAFILVALERVPLFENAVLLEFGRGFRSKPLRVNVMDLDYELLEELDNIAEMECCSVPCKCTGQRGYRGAVGLTGTKGLPGSQGYRGHPGDEGGPGERGPPGVNGTQGFQGCPGPRGTKGAHGYNGEKGELGEIGLDGINGEEGTGGVVGPPGDRGNPGQRGPKGAKGQAGDIGQTGIRGDPGITGKDNNQRGPKGDPGDAGPPGEPGEDGRKGGAGEAGRRGTDGRRGPPGQAGPAGKPGADGVAGELGIGGPRGPSGPGGTPGARGEDGNPGPRGPGGAQGPPGEKGRRGVVGRKGEPGDPGPKGSTGPLGPRGEPGDDGRDGFGISGPKGRKGDEGFPGYPGSKGAAGEPGTNGGAGPKGNSGQRGVAGGVGEIGQKGEVGYPGPYGPKGPRGPGESSCALVKKIRDNCPCCYGK</sequence>
<accession>A0A9F7R5V1</accession>
<name>A0A9F7R5V1_ICTPU</name>
<evidence type="ECO:0000256" key="6">
    <source>
        <dbReference type="ARBA" id="ARBA00022889"/>
    </source>
</evidence>
<dbReference type="RefSeq" id="XP_053536815.1">
    <property type="nucleotide sequence ID" value="XM_053680840.1"/>
</dbReference>
<feature type="domain" description="VWFA" evidence="10">
    <location>
        <begin position="3617"/>
        <end position="3792"/>
    </location>
</feature>
<evidence type="ECO:0000256" key="2">
    <source>
        <dbReference type="ARBA" id="ARBA00022525"/>
    </source>
</evidence>
<evidence type="ECO:0000256" key="7">
    <source>
        <dbReference type="ARBA" id="ARBA00023119"/>
    </source>
</evidence>
<dbReference type="OrthoDB" id="6132182at2759"/>
<feature type="compositionally biased region" description="Low complexity" evidence="8">
    <location>
        <begin position="6779"/>
        <end position="6795"/>
    </location>
</feature>
<evidence type="ECO:0000313" key="11">
    <source>
        <dbReference type="Proteomes" id="UP000221080"/>
    </source>
</evidence>
<dbReference type="PANTHER" id="PTHR24020">
    <property type="entry name" value="COLLAGEN ALPHA"/>
    <property type="match status" value="1"/>
</dbReference>
<feature type="domain" description="VWFA" evidence="10">
    <location>
        <begin position="5612"/>
        <end position="5788"/>
    </location>
</feature>
<evidence type="ECO:0000256" key="8">
    <source>
        <dbReference type="SAM" id="MobiDB-lite"/>
    </source>
</evidence>
<dbReference type="SUPFAM" id="SSF53300">
    <property type="entry name" value="vWA-like"/>
    <property type="match status" value="33"/>
</dbReference>
<dbReference type="PROSITE" id="PS50234">
    <property type="entry name" value="VWFA"/>
    <property type="match status" value="32"/>
</dbReference>
<feature type="domain" description="VWFA" evidence="10">
    <location>
        <begin position="4216"/>
        <end position="4391"/>
    </location>
</feature>
<keyword evidence="2" id="KW-0964">Secreted</keyword>
<feature type="domain" description="VWFA" evidence="10">
    <location>
        <begin position="5414"/>
        <end position="5589"/>
    </location>
</feature>
<feature type="domain" description="VWFA" evidence="10">
    <location>
        <begin position="2618"/>
        <end position="2790"/>
    </location>
</feature>
<evidence type="ECO:0000256" key="4">
    <source>
        <dbReference type="ARBA" id="ARBA00022729"/>
    </source>
</evidence>
<feature type="domain" description="VWFA" evidence="10">
    <location>
        <begin position="2219"/>
        <end position="2391"/>
    </location>
</feature>
<evidence type="ECO:0000256" key="1">
    <source>
        <dbReference type="ARBA" id="ARBA00004498"/>
    </source>
</evidence>
<feature type="domain" description="VWFA" evidence="10">
    <location>
        <begin position="2818"/>
        <end position="2990"/>
    </location>
</feature>
<feature type="domain" description="VWFA" evidence="10">
    <location>
        <begin position="1222"/>
        <end position="1393"/>
    </location>
</feature>
<feature type="domain" description="VWFA" evidence="10">
    <location>
        <begin position="1420"/>
        <end position="1592"/>
    </location>
</feature>
<dbReference type="CTD" id="1293"/>
<evidence type="ECO:0000313" key="12">
    <source>
        <dbReference type="RefSeq" id="XP_053536814.1"/>
    </source>
</evidence>
<keyword evidence="7" id="KW-0176">Collagen</keyword>
<feature type="domain" description="VWFA" evidence="10">
    <location>
        <begin position="4815"/>
        <end position="4990"/>
    </location>
</feature>
<dbReference type="GO" id="GO:0005615">
    <property type="term" value="C:extracellular space"/>
    <property type="evidence" value="ECO:0007669"/>
    <property type="project" value="TreeGrafter"/>
</dbReference>
<feature type="domain" description="VWFA" evidence="10">
    <location>
        <begin position="4415"/>
        <end position="4587"/>
    </location>
</feature>
<dbReference type="RefSeq" id="XP_053536814.1">
    <property type="nucleotide sequence ID" value="XM_053680839.1"/>
</dbReference>
<feature type="domain" description="VWFA" evidence="10">
    <location>
        <begin position="1820"/>
        <end position="1995"/>
    </location>
</feature>
<dbReference type="InterPro" id="IPR008160">
    <property type="entry name" value="Collagen"/>
</dbReference>
<feature type="domain" description="VWFA" evidence="10">
    <location>
        <begin position="3018"/>
        <end position="3193"/>
    </location>
</feature>
<dbReference type="Proteomes" id="UP000221080">
    <property type="component" value="Chromosome 6"/>
</dbReference>
<feature type="domain" description="VWFA" evidence="10">
    <location>
        <begin position="3816"/>
        <end position="3988"/>
    </location>
</feature>
<feature type="domain" description="VWFA" evidence="10">
    <location>
        <begin position="231"/>
        <end position="406"/>
    </location>
</feature>
<feature type="domain" description="VWFA" evidence="10">
    <location>
        <begin position="1620"/>
        <end position="1792"/>
    </location>
</feature>
<dbReference type="CDD" id="cd01472">
    <property type="entry name" value="vWA_collagen"/>
    <property type="match status" value="1"/>
</dbReference>
<feature type="domain" description="VWFA" evidence="10">
    <location>
        <begin position="5014"/>
        <end position="5186"/>
    </location>
</feature>
<evidence type="ECO:0000313" key="13">
    <source>
        <dbReference type="RefSeq" id="XP_053536815.1"/>
    </source>
</evidence>
<feature type="domain" description="VWFA" evidence="10">
    <location>
        <begin position="630"/>
        <end position="802"/>
    </location>
</feature>
<gene>
    <name evidence="12 13" type="primary">col6a3</name>
</gene>
<protein>
    <submittedName>
        <fullName evidence="12 13">Uncharacterized protein col6a3 isoform X1</fullName>
    </submittedName>
</protein>
<feature type="compositionally biased region" description="Gly residues" evidence="8">
    <location>
        <begin position="6796"/>
        <end position="6814"/>
    </location>
</feature>
<organism evidence="11 13">
    <name type="scientific">Ictalurus punctatus</name>
    <name type="common">Channel catfish</name>
    <name type="synonym">Silurus punctatus</name>
    <dbReference type="NCBI Taxonomy" id="7998"/>
    <lineage>
        <taxon>Eukaryota</taxon>
        <taxon>Metazoa</taxon>
        <taxon>Chordata</taxon>
        <taxon>Craniata</taxon>
        <taxon>Vertebrata</taxon>
        <taxon>Euteleostomi</taxon>
        <taxon>Actinopterygii</taxon>
        <taxon>Neopterygii</taxon>
        <taxon>Teleostei</taxon>
        <taxon>Ostariophysi</taxon>
        <taxon>Siluriformes</taxon>
        <taxon>Ictaluridae</taxon>
        <taxon>Ictalurus</taxon>
    </lineage>
</organism>
<feature type="domain" description="VWFA" evidence="10">
    <location>
        <begin position="2019"/>
        <end position="2191"/>
    </location>
</feature>
<feature type="domain" description="VWFA" evidence="10">
    <location>
        <begin position="6216"/>
        <end position="6392"/>
    </location>
</feature>
<keyword evidence="4 9" id="KW-0732">Signal</keyword>
<dbReference type="GO" id="GO:0007155">
    <property type="term" value="P:cell adhesion"/>
    <property type="evidence" value="ECO:0007669"/>
    <property type="project" value="UniProtKB-KW"/>
</dbReference>
<feature type="region of interest" description="Disordered" evidence="8">
    <location>
        <begin position="6626"/>
        <end position="6950"/>
    </location>
</feature>
<evidence type="ECO:0000256" key="9">
    <source>
        <dbReference type="SAM" id="SignalP"/>
    </source>
</evidence>
<feature type="chain" id="PRO_5044698411" evidence="9">
    <location>
        <begin position="26"/>
        <end position="6967"/>
    </location>
</feature>
<dbReference type="Pfam" id="PF00092">
    <property type="entry name" value="VWA"/>
    <property type="match status" value="32"/>
</dbReference>
<dbReference type="InterPro" id="IPR050525">
    <property type="entry name" value="ECM_Assembly_Org"/>
</dbReference>
<feature type="signal peptide" evidence="9">
    <location>
        <begin position="1"/>
        <end position="25"/>
    </location>
</feature>
<feature type="compositionally biased region" description="Basic and acidic residues" evidence="8">
    <location>
        <begin position="6758"/>
        <end position="6777"/>
    </location>
</feature>
<feature type="domain" description="VWFA" evidence="10">
    <location>
        <begin position="3417"/>
        <end position="3589"/>
    </location>
</feature>
<feature type="compositionally biased region" description="Gly residues" evidence="8">
    <location>
        <begin position="6918"/>
        <end position="6927"/>
    </location>
</feature>
<dbReference type="SMART" id="SM00327">
    <property type="entry name" value="VWA"/>
    <property type="match status" value="32"/>
</dbReference>
<feature type="domain" description="VWFA" evidence="10">
    <location>
        <begin position="2419"/>
        <end position="2594"/>
    </location>
</feature>
<feature type="domain" description="VWFA" evidence="10">
    <location>
        <begin position="1023"/>
        <end position="1195"/>
    </location>
</feature>
<keyword evidence="11" id="KW-1185">Reference proteome</keyword>
<evidence type="ECO:0000256" key="3">
    <source>
        <dbReference type="ARBA" id="ARBA00022530"/>
    </source>
</evidence>
<dbReference type="FunFam" id="3.40.50.410:FF:000003">
    <property type="entry name" value="Collagen type VI alpha 3 chain"/>
    <property type="match status" value="32"/>
</dbReference>
<feature type="domain" description="VWFA" evidence="10">
    <location>
        <begin position="4615"/>
        <end position="4787"/>
    </location>
</feature>
<comment type="subcellular location">
    <subcellularLocation>
        <location evidence="1">Secreted</location>
        <location evidence="1">Extracellular space</location>
        <location evidence="1">Extracellular matrix</location>
    </subcellularLocation>
</comment>
<feature type="domain" description="VWFA" evidence="10">
    <location>
        <begin position="5816"/>
        <end position="5992"/>
    </location>
</feature>
<feature type="domain" description="VWFA" evidence="10">
    <location>
        <begin position="6017"/>
        <end position="6193"/>
    </location>
</feature>
<feature type="compositionally biased region" description="Gly residues" evidence="8">
    <location>
        <begin position="6690"/>
        <end position="6699"/>
    </location>
</feature>
<keyword evidence="6" id="KW-0130">Cell adhesion</keyword>
<reference evidence="11" key="1">
    <citation type="journal article" date="2016" name="Nat. Commun.">
        <title>The channel catfish genome sequence provides insights into the evolution of scale formation in teleosts.</title>
        <authorList>
            <person name="Liu Z."/>
            <person name="Liu S."/>
            <person name="Yao J."/>
            <person name="Bao L."/>
            <person name="Zhang J."/>
            <person name="Li Y."/>
            <person name="Jiang C."/>
            <person name="Sun L."/>
            <person name="Wang R."/>
            <person name="Zhang Y."/>
            <person name="Zhou T."/>
            <person name="Zeng Q."/>
            <person name="Fu Q."/>
            <person name="Gao S."/>
            <person name="Li N."/>
            <person name="Koren S."/>
            <person name="Jiang Y."/>
            <person name="Zimin A."/>
            <person name="Xu P."/>
            <person name="Phillippy A.M."/>
            <person name="Geng X."/>
            <person name="Song L."/>
            <person name="Sun F."/>
            <person name="Li C."/>
            <person name="Wang X."/>
            <person name="Chen A."/>
            <person name="Jin Y."/>
            <person name="Yuan Z."/>
            <person name="Yang Y."/>
            <person name="Tan S."/>
            <person name="Peatman E."/>
            <person name="Lu J."/>
            <person name="Qin Z."/>
            <person name="Dunham R."/>
            <person name="Li Z."/>
            <person name="Sonstegard T."/>
            <person name="Feng J."/>
            <person name="Danzmann R.G."/>
            <person name="Schroeder S."/>
            <person name="Scheffler B."/>
            <person name="Duke M.V."/>
            <person name="Ballard L."/>
            <person name="Kucuktas H."/>
            <person name="Kaltenboeck L."/>
            <person name="Liu H."/>
            <person name="Armbruster J."/>
            <person name="Xie Y."/>
            <person name="Kirby M.L."/>
            <person name="Tian Y."/>
            <person name="Flanagan M.E."/>
            <person name="Mu W."/>
            <person name="Waldbieser G.C."/>
        </authorList>
    </citation>
    <scope>NUCLEOTIDE SEQUENCE [LARGE SCALE GENOMIC DNA]</scope>
    <source>
        <strain evidence="11">SDA103</strain>
    </source>
</reference>
<keyword evidence="5" id="KW-0677">Repeat</keyword>
<dbReference type="Gene3D" id="3.40.50.410">
    <property type="entry name" value="von Willebrand factor, type A domain"/>
    <property type="match status" value="32"/>
</dbReference>
<feature type="domain" description="VWFA" evidence="10">
    <location>
        <begin position="5214"/>
        <end position="5386"/>
    </location>
</feature>
<dbReference type="InterPro" id="IPR036465">
    <property type="entry name" value="vWFA_dom_sf"/>
</dbReference>
<dbReference type="KEGG" id="ipu:108261130"/>
<dbReference type="GeneID" id="108261130"/>
<dbReference type="PRINTS" id="PR00453">
    <property type="entry name" value="VWFADOMAIN"/>
</dbReference>
<feature type="compositionally biased region" description="Gly residues" evidence="8">
    <location>
        <begin position="6903"/>
        <end position="6912"/>
    </location>
</feature>